<organism evidence="5 6">
    <name type="scientific">Mucilaginibacter straminoryzae</name>
    <dbReference type="NCBI Taxonomy" id="2932774"/>
    <lineage>
        <taxon>Bacteria</taxon>
        <taxon>Pseudomonadati</taxon>
        <taxon>Bacteroidota</taxon>
        <taxon>Sphingobacteriia</taxon>
        <taxon>Sphingobacteriales</taxon>
        <taxon>Sphingobacteriaceae</taxon>
        <taxon>Mucilaginibacter</taxon>
    </lineage>
</organism>
<dbReference type="InterPro" id="IPR001466">
    <property type="entry name" value="Beta-lactam-related"/>
</dbReference>
<protein>
    <submittedName>
        <fullName evidence="5">Serine hydrolase</fullName>
    </submittedName>
</protein>
<sequence length="503" mass="56964">MKKLVLAILIAAVQQHLFAQKLASRIDSMFGQKNYFNGCILVADHGKIIYHKAFGYADVMAGKSLDTNAQFQTASVSKVFTSAAILQLVERKKLKLNDPVKRYLNEFPYPEITIRHLLTHTSGLPDVEIYDTLLGSDQERIIKNTDLIPALQLSKKPLHFIPGTKFDYCNTGYQLLALLVEKISGRTFSDYLQRNIFKPAHMYHSYLRAGLQELPVKNQTIWPMYTVVPRDVDSIAAERKQPFEKQLYYDTHTMGATYGDQNIISTTGDMLRFEKALISGKLFNRSLLNEAIAPLTLNDGRCYTENNQALGGDGSAYGFGWETHIAGNDTIIGHSGYNRGIYVQYYIDLRNDRTIILFDNTEGASFLQKFLNVLCVLKGQPVKKVDLRSSAVRLYGHDLLTGNSEMALIHLNKMRLDTANYRFTPQQMNQLGYDFMRSGLIDKAMETFKINLLLFPQDFNRYDSYGDALLAAGKKADALAMYQQALSLNPGAIEIRKKINRLR</sequence>
<dbReference type="InterPro" id="IPR019734">
    <property type="entry name" value="TPR_rpt"/>
</dbReference>
<dbReference type="GO" id="GO:0016787">
    <property type="term" value="F:hydrolase activity"/>
    <property type="evidence" value="ECO:0007669"/>
    <property type="project" value="UniProtKB-KW"/>
</dbReference>
<dbReference type="PROSITE" id="PS50005">
    <property type="entry name" value="TPR"/>
    <property type="match status" value="1"/>
</dbReference>
<feature type="repeat" description="TPR" evidence="3">
    <location>
        <begin position="459"/>
        <end position="492"/>
    </location>
</feature>
<evidence type="ECO:0000256" key="3">
    <source>
        <dbReference type="PROSITE-ProRule" id="PRU00339"/>
    </source>
</evidence>
<evidence type="ECO:0000259" key="4">
    <source>
        <dbReference type="Pfam" id="PF00144"/>
    </source>
</evidence>
<evidence type="ECO:0000256" key="2">
    <source>
        <dbReference type="ARBA" id="ARBA00023136"/>
    </source>
</evidence>
<dbReference type="AlphaFoldDB" id="A0A9X2BCD9"/>
<dbReference type="InterPro" id="IPR012338">
    <property type="entry name" value="Beta-lactam/transpept-like"/>
</dbReference>
<accession>A0A9X2BCD9</accession>
<dbReference type="RefSeq" id="WP_245130771.1">
    <property type="nucleotide sequence ID" value="NZ_JALJEJ010000006.1"/>
</dbReference>
<keyword evidence="6" id="KW-1185">Reference proteome</keyword>
<comment type="caution">
    <text evidence="5">The sequence shown here is derived from an EMBL/GenBank/DDBJ whole genome shotgun (WGS) entry which is preliminary data.</text>
</comment>
<dbReference type="InterPro" id="IPR050491">
    <property type="entry name" value="AmpC-like"/>
</dbReference>
<dbReference type="Gene3D" id="1.25.40.10">
    <property type="entry name" value="Tetratricopeptide repeat domain"/>
    <property type="match status" value="1"/>
</dbReference>
<dbReference type="PANTHER" id="PTHR46825:SF11">
    <property type="entry name" value="PENICILLIN-BINDING PROTEIN 4"/>
    <property type="match status" value="1"/>
</dbReference>
<comment type="subcellular location">
    <subcellularLocation>
        <location evidence="1">Membrane</location>
    </subcellularLocation>
</comment>
<dbReference type="Proteomes" id="UP001139450">
    <property type="component" value="Unassembled WGS sequence"/>
</dbReference>
<keyword evidence="3" id="KW-0802">TPR repeat</keyword>
<feature type="domain" description="Beta-lactamase-related" evidence="4">
    <location>
        <begin position="40"/>
        <end position="363"/>
    </location>
</feature>
<evidence type="ECO:0000313" key="6">
    <source>
        <dbReference type="Proteomes" id="UP001139450"/>
    </source>
</evidence>
<dbReference type="GO" id="GO:0016020">
    <property type="term" value="C:membrane"/>
    <property type="evidence" value="ECO:0007669"/>
    <property type="project" value="UniProtKB-SubCell"/>
</dbReference>
<dbReference type="Pfam" id="PF00144">
    <property type="entry name" value="Beta-lactamase"/>
    <property type="match status" value="1"/>
</dbReference>
<keyword evidence="5" id="KW-0378">Hydrolase</keyword>
<dbReference type="PANTHER" id="PTHR46825">
    <property type="entry name" value="D-ALANYL-D-ALANINE-CARBOXYPEPTIDASE/ENDOPEPTIDASE AMPH"/>
    <property type="match status" value="1"/>
</dbReference>
<proteinExistence type="predicted"/>
<dbReference type="EMBL" id="JALJEJ010000006">
    <property type="protein sequence ID" value="MCJ8210827.1"/>
    <property type="molecule type" value="Genomic_DNA"/>
</dbReference>
<evidence type="ECO:0000256" key="1">
    <source>
        <dbReference type="ARBA" id="ARBA00004370"/>
    </source>
</evidence>
<gene>
    <name evidence="5" type="ORF">MUY27_14005</name>
</gene>
<keyword evidence="2" id="KW-0472">Membrane</keyword>
<evidence type="ECO:0000313" key="5">
    <source>
        <dbReference type="EMBL" id="MCJ8210827.1"/>
    </source>
</evidence>
<dbReference type="SUPFAM" id="SSF48452">
    <property type="entry name" value="TPR-like"/>
    <property type="match status" value="1"/>
</dbReference>
<dbReference type="Gene3D" id="3.40.710.10">
    <property type="entry name" value="DD-peptidase/beta-lactamase superfamily"/>
    <property type="match status" value="1"/>
</dbReference>
<dbReference type="InterPro" id="IPR011990">
    <property type="entry name" value="TPR-like_helical_dom_sf"/>
</dbReference>
<dbReference type="SUPFAM" id="SSF56601">
    <property type="entry name" value="beta-lactamase/transpeptidase-like"/>
    <property type="match status" value="1"/>
</dbReference>
<reference evidence="5" key="1">
    <citation type="submission" date="2022-04" db="EMBL/GenBank/DDBJ databases">
        <title>Mucilaginibacter sp. RS28 isolated from freshwater.</title>
        <authorList>
            <person name="Ko S.-R."/>
        </authorList>
    </citation>
    <scope>NUCLEOTIDE SEQUENCE</scope>
    <source>
        <strain evidence="5">RS28</strain>
    </source>
</reference>
<name>A0A9X2BCD9_9SPHI</name>